<dbReference type="SUPFAM" id="SSF49452">
    <property type="entry name" value="Starch-binding domain-like"/>
    <property type="match status" value="1"/>
</dbReference>
<dbReference type="PANTHER" id="PTHR30069">
    <property type="entry name" value="TONB-DEPENDENT OUTER MEMBRANE RECEPTOR"/>
    <property type="match status" value="1"/>
</dbReference>
<organism evidence="12 13">
    <name type="scientific">Lysobacter capsici AZ78</name>
    <dbReference type="NCBI Taxonomy" id="1444315"/>
    <lineage>
        <taxon>Bacteria</taxon>
        <taxon>Pseudomonadati</taxon>
        <taxon>Pseudomonadota</taxon>
        <taxon>Gammaproteobacteria</taxon>
        <taxon>Lysobacterales</taxon>
        <taxon>Lysobacteraceae</taxon>
        <taxon>Lysobacter</taxon>
    </lineage>
</organism>
<dbReference type="InterPro" id="IPR039426">
    <property type="entry name" value="TonB-dep_rcpt-like"/>
</dbReference>
<dbReference type="Gene3D" id="2.170.130.10">
    <property type="entry name" value="TonB-dependent receptor, plug domain"/>
    <property type="match status" value="1"/>
</dbReference>
<keyword evidence="5 9" id="KW-0732">Signal</keyword>
<evidence type="ECO:0000256" key="1">
    <source>
        <dbReference type="ARBA" id="ARBA00004571"/>
    </source>
</evidence>
<dbReference type="InterPro" id="IPR013784">
    <property type="entry name" value="Carb-bd-like_fold"/>
</dbReference>
<dbReference type="Proteomes" id="UP000023435">
    <property type="component" value="Unassembled WGS sequence"/>
</dbReference>
<dbReference type="GO" id="GO:0044718">
    <property type="term" value="P:siderophore transmembrane transport"/>
    <property type="evidence" value="ECO:0007669"/>
    <property type="project" value="TreeGrafter"/>
</dbReference>
<evidence type="ECO:0000256" key="3">
    <source>
        <dbReference type="ARBA" id="ARBA00022452"/>
    </source>
</evidence>
<dbReference type="InterPro" id="IPR010917">
    <property type="entry name" value="TonB_rcpt_CS"/>
</dbReference>
<feature type="domain" description="TonB-dependent receptor plug" evidence="10">
    <location>
        <begin position="130"/>
        <end position="226"/>
    </location>
</feature>
<reference evidence="12 13" key="1">
    <citation type="journal article" date="2014" name="Genome Announc.">
        <title>Draft Genome Sequence of Lysobacter capsici AZ78, a Bacterium Antagonistic to Plant-Pathogenic Oomycetes.</title>
        <authorList>
            <person name="Puopolo G."/>
            <person name="Sonego P."/>
            <person name="Engelen K."/>
            <person name="Pertot I."/>
        </authorList>
    </citation>
    <scope>NUCLEOTIDE SEQUENCE [LARGE SCALE GENOMIC DNA]</scope>
    <source>
        <strain evidence="12 13">AZ78</strain>
    </source>
</reference>
<evidence type="ECO:0000256" key="9">
    <source>
        <dbReference type="SAM" id="SignalP"/>
    </source>
</evidence>
<evidence type="ECO:0000256" key="7">
    <source>
        <dbReference type="ARBA" id="ARBA00023136"/>
    </source>
</evidence>
<evidence type="ECO:0000259" key="11">
    <source>
        <dbReference type="Pfam" id="PF25183"/>
    </source>
</evidence>
<accession>A0A108UBY5</accession>
<comment type="subcellular location">
    <subcellularLocation>
        <location evidence="1">Cell outer membrane</location>
        <topology evidence="1">Multi-pass membrane protein</topology>
    </subcellularLocation>
</comment>
<evidence type="ECO:0000313" key="12">
    <source>
        <dbReference type="EMBL" id="KWS06225.1"/>
    </source>
</evidence>
<protein>
    <submittedName>
        <fullName evidence="12">Oar protein</fullName>
    </submittedName>
</protein>
<dbReference type="PANTHER" id="PTHR30069:SF46">
    <property type="entry name" value="OAR PROTEIN"/>
    <property type="match status" value="1"/>
</dbReference>
<evidence type="ECO:0000256" key="5">
    <source>
        <dbReference type="ARBA" id="ARBA00022729"/>
    </source>
</evidence>
<dbReference type="GO" id="GO:0015344">
    <property type="term" value="F:siderophore uptake transmembrane transporter activity"/>
    <property type="evidence" value="ECO:0007669"/>
    <property type="project" value="TreeGrafter"/>
</dbReference>
<keyword evidence="2" id="KW-0813">Transport</keyword>
<dbReference type="InterPro" id="IPR012910">
    <property type="entry name" value="Plug_dom"/>
</dbReference>
<dbReference type="Gene3D" id="2.40.170.20">
    <property type="entry name" value="TonB-dependent receptor, beta-barrel domain"/>
    <property type="match status" value="1"/>
</dbReference>
<feature type="domain" description="TonB-dependent transporter Oar-like beta-barrel" evidence="11">
    <location>
        <begin position="320"/>
        <end position="551"/>
    </location>
</feature>
<feature type="signal peptide" evidence="9">
    <location>
        <begin position="1"/>
        <end position="29"/>
    </location>
</feature>
<feature type="chain" id="PRO_5007131867" evidence="9">
    <location>
        <begin position="30"/>
        <end position="990"/>
    </location>
</feature>
<evidence type="ECO:0000256" key="8">
    <source>
        <dbReference type="ARBA" id="ARBA00023237"/>
    </source>
</evidence>
<dbReference type="InterPro" id="IPR036942">
    <property type="entry name" value="Beta-barrel_TonB_sf"/>
</dbReference>
<dbReference type="EMBL" id="JAJA02000001">
    <property type="protein sequence ID" value="KWS06225.1"/>
    <property type="molecule type" value="Genomic_DNA"/>
</dbReference>
<name>A0A108UBY5_9GAMM</name>
<dbReference type="AlphaFoldDB" id="A0A108UBY5"/>
<dbReference type="Pfam" id="PF25183">
    <property type="entry name" value="OMP_b-brl_4"/>
    <property type="match status" value="2"/>
</dbReference>
<evidence type="ECO:0000259" key="10">
    <source>
        <dbReference type="Pfam" id="PF07715"/>
    </source>
</evidence>
<keyword evidence="7" id="KW-0472">Membrane</keyword>
<dbReference type="InterPro" id="IPR037066">
    <property type="entry name" value="Plug_dom_sf"/>
</dbReference>
<dbReference type="Pfam" id="PF13620">
    <property type="entry name" value="CarboxypepD_reg"/>
    <property type="match status" value="1"/>
</dbReference>
<keyword evidence="8" id="KW-0998">Cell outer membrane</keyword>
<dbReference type="InterPro" id="IPR057601">
    <property type="entry name" value="Oar-like_b-barrel"/>
</dbReference>
<keyword evidence="6" id="KW-0798">TonB box</keyword>
<evidence type="ECO:0000256" key="2">
    <source>
        <dbReference type="ARBA" id="ARBA00022448"/>
    </source>
</evidence>
<evidence type="ECO:0000256" key="4">
    <source>
        <dbReference type="ARBA" id="ARBA00022692"/>
    </source>
</evidence>
<keyword evidence="13" id="KW-1185">Reference proteome</keyword>
<dbReference type="GO" id="GO:0030246">
    <property type="term" value="F:carbohydrate binding"/>
    <property type="evidence" value="ECO:0007669"/>
    <property type="project" value="InterPro"/>
</dbReference>
<feature type="domain" description="TonB-dependent transporter Oar-like beta-barrel" evidence="11">
    <location>
        <begin position="566"/>
        <end position="876"/>
    </location>
</feature>
<sequence>MKGKTLGKSALCMAMGICLASMAVQPALAANTDGSLAGRVAAGAEVTVRSVDTGFTRTVKADANGNYRFPFLPIGTYQLQASKDGAAVGAPIEVVVSLGNEANINLGDATNLGAVQVIGTRVISPVDVRSTESATNVTKAEIERIPVGRDAQSVALLAPGVIQGQYGGASFGGSSVSENAVYINGLNVTDFYKRVGFSSVPFGFFKEFQVKTGGYSVEFGRTTGGVINAVTQSGSNEFKYGAELVWEPKSLQSKGENHYDGDGDPFRIRSHDQYDRTNLNVHASGPIVKDKLFFYAMYEFRDYRPENTNDAGSTFFKGKSDKGFWGTKLDWQISDKHLLEFLAFSDKNETTTDNYQFDLADGRRGNRINTQFNEAGGTNWALTYTGYLTENFSMKALYGENKRDRIQSSQNDLECDAVQDRRVSGLPQIGCVSSALIEQGLDKREAARLDFEWQLGDHLLRFGLDREVNTSDNESFYPGPSRKYYQIYSTTPGTTIENGGVVPAGVNAYVRARQQEVSGSFESINSAYYIEDNWQITPDLMLNAGVRMEGFDNKDGEGNTYIKIDDMLAPRLGFSWDFNGDGRSKIFGNVGRYYLPIVNQINVKQAGAFLDERTYYALAGLESFEKNGSTYYRPILGQQIGPVDNSQGDGSVGDLRSEVDADIDPVYQDEAILGYQSMIDETWSWGVRGIYRRLHNAIDDMEITSNGIVCNGSPGEIGYVMANPGKSVKLYTDTNCDGVNDGYVNIDTSRAGWALYDADGNYVGERGWVKPKRTYRALEFMLDRAWDDKWAFNASYTWSKSEGNAEGPSNSDFGFDNTGRTESFDNPFVNLNGDGPLPNDRRHQIKLRGAYAINDNWSVGATLNAQSGRPINAFGKGSPFDGTSYHSFYVCVANCQADNFADRTYQLRSRGSGGRTPWIFDMGASLSYQQQFAQANLRVKLAVYNLLNQQRRIEVDDEYEQDIGFKNPQYLYGTGYQSPRYAQLTVSVDF</sequence>
<dbReference type="Pfam" id="PF07715">
    <property type="entry name" value="Plug"/>
    <property type="match status" value="1"/>
</dbReference>
<keyword evidence="4" id="KW-0812">Transmembrane</keyword>
<dbReference type="Gene3D" id="2.60.40.1120">
    <property type="entry name" value="Carboxypeptidase-like, regulatory domain"/>
    <property type="match status" value="1"/>
</dbReference>
<gene>
    <name evidence="12" type="ORF">AZ78_3780</name>
</gene>
<comment type="caution">
    <text evidence="12">The sequence shown here is derived from an EMBL/GenBank/DDBJ whole genome shotgun (WGS) entry which is preliminary data.</text>
</comment>
<evidence type="ECO:0000256" key="6">
    <source>
        <dbReference type="ARBA" id="ARBA00023077"/>
    </source>
</evidence>
<evidence type="ECO:0000313" key="13">
    <source>
        <dbReference type="Proteomes" id="UP000023435"/>
    </source>
</evidence>
<dbReference type="OrthoDB" id="9768147at2"/>
<dbReference type="SUPFAM" id="SSF56935">
    <property type="entry name" value="Porins"/>
    <property type="match status" value="1"/>
</dbReference>
<proteinExistence type="predicted"/>
<dbReference type="PROSITE" id="PS01156">
    <property type="entry name" value="TONB_DEPENDENT_REC_2"/>
    <property type="match status" value="1"/>
</dbReference>
<keyword evidence="3" id="KW-1134">Transmembrane beta strand</keyword>
<dbReference type="RefSeq" id="WP_036113530.1">
    <property type="nucleotide sequence ID" value="NZ_JAJA02000001.1"/>
</dbReference>
<dbReference type="GO" id="GO:0009279">
    <property type="term" value="C:cell outer membrane"/>
    <property type="evidence" value="ECO:0007669"/>
    <property type="project" value="UniProtKB-SubCell"/>
</dbReference>